<evidence type="ECO:0000313" key="2">
    <source>
        <dbReference type="EMBL" id="BDI28424.1"/>
    </source>
</evidence>
<dbReference type="EMBL" id="AP025739">
    <property type="protein sequence ID" value="BDI28424.1"/>
    <property type="molecule type" value="Genomic_DNA"/>
</dbReference>
<dbReference type="Proteomes" id="UP000287394">
    <property type="component" value="Chromosome"/>
</dbReference>
<protein>
    <submittedName>
        <fullName evidence="2">Uncharacterized protein</fullName>
    </submittedName>
</protein>
<organism evidence="2 3">
    <name type="scientific">Capsulimonas corticalis</name>
    <dbReference type="NCBI Taxonomy" id="2219043"/>
    <lineage>
        <taxon>Bacteria</taxon>
        <taxon>Bacillati</taxon>
        <taxon>Armatimonadota</taxon>
        <taxon>Armatimonadia</taxon>
        <taxon>Capsulimonadales</taxon>
        <taxon>Capsulimonadaceae</taxon>
        <taxon>Capsulimonas</taxon>
    </lineage>
</organism>
<sequence>MATHKERPTHCRTSASHHDDAGSALPASADGSAMMSAGWEMDPSEQIIAALRSYFLTHTLDFLTGEVYTVH</sequence>
<proteinExistence type="predicted"/>
<reference evidence="2 3" key="1">
    <citation type="journal article" date="2019" name="Int. J. Syst. Evol. Microbiol.">
        <title>Capsulimonas corticalis gen. nov., sp. nov., an aerobic capsulated bacterium, of a novel bacterial order, Capsulimonadales ord. nov., of the class Armatimonadia of the phylum Armatimonadetes.</title>
        <authorList>
            <person name="Li J."/>
            <person name="Kudo C."/>
            <person name="Tonouchi A."/>
        </authorList>
    </citation>
    <scope>NUCLEOTIDE SEQUENCE [LARGE SCALE GENOMIC DNA]</scope>
    <source>
        <strain evidence="2 3">AX-7</strain>
    </source>
</reference>
<dbReference type="RefSeq" id="WP_125206238.1">
    <property type="nucleotide sequence ID" value="NZ_AP025739.1"/>
</dbReference>
<feature type="region of interest" description="Disordered" evidence="1">
    <location>
        <begin position="1"/>
        <end position="29"/>
    </location>
</feature>
<dbReference type="AlphaFoldDB" id="A0A402D2Q4"/>
<evidence type="ECO:0000256" key="1">
    <source>
        <dbReference type="SAM" id="MobiDB-lite"/>
    </source>
</evidence>
<keyword evidence="3" id="KW-1185">Reference proteome</keyword>
<dbReference type="KEGG" id="ccot:CCAX7_004750"/>
<name>A0A402D2Q4_9BACT</name>
<gene>
    <name evidence="2" type="ORF">CCAX7_004750</name>
</gene>
<accession>A0A402D2Q4</accession>
<evidence type="ECO:0000313" key="3">
    <source>
        <dbReference type="Proteomes" id="UP000287394"/>
    </source>
</evidence>